<dbReference type="Proteomes" id="UP001652621">
    <property type="component" value="Unplaced"/>
</dbReference>
<name>A0ABM3VRG0_MUSDO</name>
<sequence>MSSFHKLLKHKDIVEHIFQYLKLEDQIKCIYVGRSWRQAVTKFLWKNKFRYLNVYKTPYVSIITNTRSDRADLLNINKKLQKLLDHKTAVKTDLCNTFLEEVAANVRNLRLYSEYISYQQKLGVSFQNVQLFHNLRYLSYNRLVVSNSQLRLLALACYHLQKLEFIECTCEQLAVLVPGENLDIRHLYKLQYLRELVVQCEEMIPQPEIECRILHEMLSQLRLRSLVLNNFKIVDSGADTVRIAHGDCVMVLNVGVISLEFWPDFKHHLKDFSNLIDLTINVLNCETLINSTVLELVAYRCKKLQRLSLENCDFFIEDFGVIKSLRHLALVNCGGFTADNLQQVLGELPLISFALHHTRVLGTIIDIRITPTLQELQINTIYFNEISDILQMSVGRMENLLILKWQNGDVNDDWIMDKCPHLQVLHIPNPQLIRHKILQMTTLRELALTSCKGLSWRFFVLLIRNLSLKRFSMKTFDNMDGGSDIPQHAYNICTSLESILIPHHIFKVAQDFWMDLLSMNRHMRIIFYGQYRDMFSPMFLRSLLKHPLMEQTLKQLRICGFLIDIEDLKTSWDDTMQNLNMKISHYRSRNFKITIEL</sequence>
<protein>
    <submittedName>
        <fullName evidence="2">Uncharacterized protein LOC131807200</fullName>
    </submittedName>
</protein>
<gene>
    <name evidence="2" type="primary">LOC131807200</name>
</gene>
<proteinExistence type="predicted"/>
<dbReference type="PANTHER" id="PTHR13318:SF260">
    <property type="entry name" value="LEUCINE-RICH REPEAT CONTAINING PROTEIN"/>
    <property type="match status" value="1"/>
</dbReference>
<dbReference type="SUPFAM" id="SSF52047">
    <property type="entry name" value="RNI-like"/>
    <property type="match status" value="2"/>
</dbReference>
<reference evidence="2" key="1">
    <citation type="submission" date="2025-08" db="UniProtKB">
        <authorList>
            <consortium name="RefSeq"/>
        </authorList>
    </citation>
    <scope>IDENTIFICATION</scope>
    <source>
        <strain evidence="2">Aabys</strain>
        <tissue evidence="2">Whole body</tissue>
    </source>
</reference>
<keyword evidence="1" id="KW-1185">Reference proteome</keyword>
<dbReference type="InterPro" id="IPR036047">
    <property type="entry name" value="F-box-like_dom_sf"/>
</dbReference>
<dbReference type="Gene3D" id="1.20.1280.50">
    <property type="match status" value="1"/>
</dbReference>
<accession>A0ABM3VRG0</accession>
<dbReference type="PANTHER" id="PTHR13318">
    <property type="entry name" value="PARTNER OF PAIRED, ISOFORM B-RELATED"/>
    <property type="match status" value="1"/>
</dbReference>
<dbReference type="RefSeq" id="XP_058988253.1">
    <property type="nucleotide sequence ID" value="XM_059132270.1"/>
</dbReference>
<evidence type="ECO:0000313" key="2">
    <source>
        <dbReference type="RefSeq" id="XP_058988253.1"/>
    </source>
</evidence>
<dbReference type="Gene3D" id="3.80.10.10">
    <property type="entry name" value="Ribonuclease Inhibitor"/>
    <property type="match status" value="1"/>
</dbReference>
<organism evidence="1 2">
    <name type="scientific">Musca domestica</name>
    <name type="common">House fly</name>
    <dbReference type="NCBI Taxonomy" id="7370"/>
    <lineage>
        <taxon>Eukaryota</taxon>
        <taxon>Metazoa</taxon>
        <taxon>Ecdysozoa</taxon>
        <taxon>Arthropoda</taxon>
        <taxon>Hexapoda</taxon>
        <taxon>Insecta</taxon>
        <taxon>Pterygota</taxon>
        <taxon>Neoptera</taxon>
        <taxon>Endopterygota</taxon>
        <taxon>Diptera</taxon>
        <taxon>Brachycera</taxon>
        <taxon>Muscomorpha</taxon>
        <taxon>Muscoidea</taxon>
        <taxon>Muscidae</taxon>
        <taxon>Musca</taxon>
    </lineage>
</organism>
<dbReference type="GeneID" id="131807200"/>
<dbReference type="InterPro" id="IPR032675">
    <property type="entry name" value="LRR_dom_sf"/>
</dbReference>
<evidence type="ECO:0000313" key="1">
    <source>
        <dbReference type="Proteomes" id="UP001652621"/>
    </source>
</evidence>
<dbReference type="SUPFAM" id="SSF81383">
    <property type="entry name" value="F-box domain"/>
    <property type="match status" value="1"/>
</dbReference>